<dbReference type="GO" id="GO:0010045">
    <property type="term" value="P:response to nickel cation"/>
    <property type="evidence" value="ECO:0007669"/>
    <property type="project" value="InterPro"/>
</dbReference>
<dbReference type="AlphaFoldDB" id="A0A6N1X0K8"/>
<comment type="similarity">
    <text evidence="1 7">Belongs to the transcriptional regulatory CopG/NikR family.</text>
</comment>
<dbReference type="KEGG" id="aant:HUK68_02560"/>
<dbReference type="RefSeq" id="WP_175502803.1">
    <property type="nucleotide sequence ID" value="NZ_CAURQT010000009.1"/>
</dbReference>
<evidence type="ECO:0000256" key="5">
    <source>
        <dbReference type="ARBA" id="ARBA00023125"/>
    </source>
</evidence>
<keyword evidence="4 7" id="KW-0805">Transcription regulation</keyword>
<evidence type="ECO:0000256" key="1">
    <source>
        <dbReference type="ARBA" id="ARBA00008478"/>
    </source>
</evidence>
<keyword evidence="6 7" id="KW-0804">Transcription</keyword>
<dbReference type="Gene3D" id="3.30.70.1150">
    <property type="entry name" value="ACT-like. Chain A, domain 2"/>
    <property type="match status" value="1"/>
</dbReference>
<accession>A0A6N1X0K8</accession>
<gene>
    <name evidence="10" type="primary">nikR</name>
    <name evidence="10" type="ORF">HUK68_02560</name>
</gene>
<dbReference type="InterPro" id="IPR010985">
    <property type="entry name" value="Ribbon_hlx_hlx"/>
</dbReference>
<organism evidence="10 11">
    <name type="scientific">Comamonas antarctica</name>
    <dbReference type="NCBI Taxonomy" id="2743470"/>
    <lineage>
        <taxon>Bacteria</taxon>
        <taxon>Pseudomonadati</taxon>
        <taxon>Pseudomonadota</taxon>
        <taxon>Betaproteobacteria</taxon>
        <taxon>Burkholderiales</taxon>
        <taxon>Comamonadaceae</taxon>
        <taxon>Comamonas</taxon>
    </lineage>
</organism>
<dbReference type="Gene3D" id="1.10.1220.10">
    <property type="entry name" value="Met repressor-like"/>
    <property type="match status" value="1"/>
</dbReference>
<reference evidence="10 11" key="1">
    <citation type="submission" date="2020-06" db="EMBL/GenBank/DDBJ databases">
        <title>Acidovorax antarctica sp. nov., isolated from Corinth ice sheet soil, Antarctic Fields Peninsula.</title>
        <authorList>
            <person name="Xu Q."/>
            <person name="Peng F."/>
        </authorList>
    </citation>
    <scope>NUCLEOTIDE SEQUENCE [LARGE SCALE GENOMIC DNA]</scope>
    <source>
        <strain evidence="10 11">16-35-5</strain>
    </source>
</reference>
<evidence type="ECO:0000256" key="3">
    <source>
        <dbReference type="ARBA" id="ARBA00022723"/>
    </source>
</evidence>
<dbReference type="GO" id="GO:0003700">
    <property type="term" value="F:DNA-binding transcription factor activity"/>
    <property type="evidence" value="ECO:0007669"/>
    <property type="project" value="UniProtKB-UniRule"/>
</dbReference>
<dbReference type="Proteomes" id="UP000509579">
    <property type="component" value="Chromosome"/>
</dbReference>
<dbReference type="PANTHER" id="PTHR34719">
    <property type="entry name" value="NICKEL-RESPONSIVE REGULATOR"/>
    <property type="match status" value="1"/>
</dbReference>
<keyword evidence="3 7" id="KW-0479">Metal-binding</keyword>
<dbReference type="InterPro" id="IPR050192">
    <property type="entry name" value="CopG/NikR_regulator"/>
</dbReference>
<keyword evidence="5 7" id="KW-0238">DNA-binding</keyword>
<feature type="binding site" evidence="7">
    <location>
        <position position="77"/>
    </location>
    <ligand>
        <name>Ni(2+)</name>
        <dbReference type="ChEBI" id="CHEBI:49786"/>
    </ligand>
</feature>
<dbReference type="InterPro" id="IPR014864">
    <property type="entry name" value="TF_NikR_Ni-bd_C"/>
</dbReference>
<dbReference type="InterPro" id="IPR027271">
    <property type="entry name" value="Acetolactate_synth/TF_NikR_C"/>
</dbReference>
<feature type="domain" description="Transcription factor NikR nickel binding C-terminal" evidence="9">
    <location>
        <begin position="54"/>
        <end position="129"/>
    </location>
</feature>
<dbReference type="EMBL" id="CP054840">
    <property type="protein sequence ID" value="QKV51873.1"/>
    <property type="molecule type" value="Genomic_DNA"/>
</dbReference>
<evidence type="ECO:0000313" key="10">
    <source>
        <dbReference type="EMBL" id="QKV51873.1"/>
    </source>
</evidence>
<dbReference type="Pfam" id="PF08753">
    <property type="entry name" value="NikR_C"/>
    <property type="match status" value="1"/>
</dbReference>
<name>A0A6N1X0K8_9BURK</name>
<dbReference type="SUPFAM" id="SSF47598">
    <property type="entry name" value="Ribbon-helix-helix"/>
    <property type="match status" value="1"/>
</dbReference>
<dbReference type="InterPro" id="IPR022988">
    <property type="entry name" value="Ni_resp_reg_NikR"/>
</dbReference>
<dbReference type="GO" id="GO:0003677">
    <property type="term" value="F:DNA binding"/>
    <property type="evidence" value="ECO:0007669"/>
    <property type="project" value="UniProtKB-KW"/>
</dbReference>
<dbReference type="InterPro" id="IPR002145">
    <property type="entry name" value="CopG"/>
</dbReference>
<dbReference type="GO" id="GO:0016151">
    <property type="term" value="F:nickel cation binding"/>
    <property type="evidence" value="ECO:0007669"/>
    <property type="project" value="UniProtKB-UniRule"/>
</dbReference>
<sequence>MQRFTISLQDRLAQEFDAYMARTGHSNRSEAIRDLLLTHLGQQREAAQAMGPCVANLSYVYDHHERELSERLARLQHAHHHLTIATTHVHLDHSRCLETVMLKGPAEQVRQFANQLMAERGVHHGQLNVVMGSDAADTHQHRHA</sequence>
<evidence type="ECO:0000256" key="2">
    <source>
        <dbReference type="ARBA" id="ARBA00022596"/>
    </source>
</evidence>
<keyword evidence="2 7" id="KW-0533">Nickel</keyword>
<dbReference type="InterPro" id="IPR045865">
    <property type="entry name" value="ACT-like_dom_sf"/>
</dbReference>
<feature type="binding site" evidence="7">
    <location>
        <position position="88"/>
    </location>
    <ligand>
        <name>Ni(2+)</name>
        <dbReference type="ChEBI" id="CHEBI:49786"/>
    </ligand>
</feature>
<dbReference type="NCBIfam" id="NF002815">
    <property type="entry name" value="PRK02967.1"/>
    <property type="match status" value="1"/>
</dbReference>
<evidence type="ECO:0000313" key="11">
    <source>
        <dbReference type="Proteomes" id="UP000509579"/>
    </source>
</evidence>
<dbReference type="PANTHER" id="PTHR34719:SF2">
    <property type="entry name" value="NICKEL-RESPONSIVE REGULATOR"/>
    <property type="match status" value="1"/>
</dbReference>
<evidence type="ECO:0000256" key="6">
    <source>
        <dbReference type="ARBA" id="ARBA00023163"/>
    </source>
</evidence>
<evidence type="ECO:0000259" key="9">
    <source>
        <dbReference type="Pfam" id="PF08753"/>
    </source>
</evidence>
<dbReference type="InterPro" id="IPR013321">
    <property type="entry name" value="Arc_rbn_hlx_hlx"/>
</dbReference>
<protein>
    <recommendedName>
        <fullName evidence="7">Putative nickel-responsive regulator</fullName>
    </recommendedName>
</protein>
<dbReference type="CDD" id="cd22231">
    <property type="entry name" value="RHH_NikR_HicB-like"/>
    <property type="match status" value="1"/>
</dbReference>
<dbReference type="HAMAP" id="MF_00476">
    <property type="entry name" value="NikR"/>
    <property type="match status" value="1"/>
</dbReference>
<evidence type="ECO:0000256" key="4">
    <source>
        <dbReference type="ARBA" id="ARBA00023015"/>
    </source>
</evidence>
<dbReference type="SUPFAM" id="SSF55021">
    <property type="entry name" value="ACT-like"/>
    <property type="match status" value="1"/>
</dbReference>
<dbReference type="NCBIfam" id="NF003381">
    <property type="entry name" value="PRK04460.1"/>
    <property type="match status" value="1"/>
</dbReference>
<evidence type="ECO:0000259" key="8">
    <source>
        <dbReference type="Pfam" id="PF01402"/>
    </source>
</evidence>
<keyword evidence="11" id="KW-1185">Reference proteome</keyword>
<feature type="binding site" evidence="7">
    <location>
        <position position="90"/>
    </location>
    <ligand>
        <name>Ni(2+)</name>
        <dbReference type="ChEBI" id="CHEBI:49786"/>
    </ligand>
</feature>
<feature type="domain" description="Ribbon-helix-helix protein CopG" evidence="8">
    <location>
        <begin position="3"/>
        <end position="42"/>
    </location>
</feature>
<dbReference type="Pfam" id="PF01402">
    <property type="entry name" value="RHH_1"/>
    <property type="match status" value="1"/>
</dbReference>
<evidence type="ECO:0000256" key="7">
    <source>
        <dbReference type="HAMAP-Rule" id="MF_00476"/>
    </source>
</evidence>
<comment type="cofactor">
    <cofactor evidence="7">
        <name>Ni(2+)</name>
        <dbReference type="ChEBI" id="CHEBI:49786"/>
    </cofactor>
    <text evidence="7">Binds 1 nickel ion per subunit.</text>
</comment>
<proteinExistence type="inferred from homology"/>
<dbReference type="NCBIfam" id="NF002169">
    <property type="entry name" value="PRK01002.1"/>
    <property type="match status" value="1"/>
</dbReference>
<comment type="function">
    <text evidence="7">Transcriptional regulator.</text>
</comment>
<feature type="binding site" evidence="7">
    <location>
        <position position="96"/>
    </location>
    <ligand>
        <name>Ni(2+)</name>
        <dbReference type="ChEBI" id="CHEBI:49786"/>
    </ligand>
</feature>